<evidence type="ECO:0000313" key="3">
    <source>
        <dbReference type="EMBL" id="CAH0108474.1"/>
    </source>
</evidence>
<name>A0A8J2RTZ5_9CRUS</name>
<dbReference type="OrthoDB" id="6331650at2759"/>
<dbReference type="AlphaFoldDB" id="A0A8J2RTZ5"/>
<keyword evidence="2" id="KW-1133">Transmembrane helix</keyword>
<dbReference type="Proteomes" id="UP000789390">
    <property type="component" value="Unassembled WGS sequence"/>
</dbReference>
<sequence>MLVIPTKRLNRLPLTIQLSSLLSNVKMLTRPSFLLVLACAYVHVSSVPLVGPLAIRPLICLNKITNQSGVCMFTMDCHRINGTALGVCGDRFYFGSCCVVPALDEEMKVLERTAGSPNKRRQSPATHLLEMKEQEDRSISSSEEIQLEDF</sequence>
<evidence type="ECO:0000256" key="1">
    <source>
        <dbReference type="SAM" id="MobiDB-lite"/>
    </source>
</evidence>
<keyword evidence="2" id="KW-0472">Membrane</keyword>
<keyword evidence="2" id="KW-0812">Transmembrane</keyword>
<evidence type="ECO:0000313" key="4">
    <source>
        <dbReference type="Proteomes" id="UP000789390"/>
    </source>
</evidence>
<reference evidence="3" key="1">
    <citation type="submission" date="2021-11" db="EMBL/GenBank/DDBJ databases">
        <authorList>
            <person name="Schell T."/>
        </authorList>
    </citation>
    <scope>NUCLEOTIDE SEQUENCE</scope>
    <source>
        <strain evidence="3">M5</strain>
    </source>
</reference>
<comment type="caution">
    <text evidence="3">The sequence shown here is derived from an EMBL/GenBank/DDBJ whole genome shotgun (WGS) entry which is preliminary data.</text>
</comment>
<keyword evidence="4" id="KW-1185">Reference proteome</keyword>
<feature type="transmembrane region" description="Helical" evidence="2">
    <location>
        <begin position="33"/>
        <end position="55"/>
    </location>
</feature>
<gene>
    <name evidence="3" type="ORF">DGAL_LOCUS11863</name>
</gene>
<accession>A0A8J2RTZ5</accession>
<feature type="compositionally biased region" description="Basic and acidic residues" evidence="1">
    <location>
        <begin position="129"/>
        <end position="138"/>
    </location>
</feature>
<evidence type="ECO:0000256" key="2">
    <source>
        <dbReference type="SAM" id="Phobius"/>
    </source>
</evidence>
<dbReference type="EMBL" id="CAKKLH010000284">
    <property type="protein sequence ID" value="CAH0108474.1"/>
    <property type="molecule type" value="Genomic_DNA"/>
</dbReference>
<proteinExistence type="predicted"/>
<organism evidence="3 4">
    <name type="scientific">Daphnia galeata</name>
    <dbReference type="NCBI Taxonomy" id="27404"/>
    <lineage>
        <taxon>Eukaryota</taxon>
        <taxon>Metazoa</taxon>
        <taxon>Ecdysozoa</taxon>
        <taxon>Arthropoda</taxon>
        <taxon>Crustacea</taxon>
        <taxon>Branchiopoda</taxon>
        <taxon>Diplostraca</taxon>
        <taxon>Cladocera</taxon>
        <taxon>Anomopoda</taxon>
        <taxon>Daphniidae</taxon>
        <taxon>Daphnia</taxon>
    </lineage>
</organism>
<feature type="region of interest" description="Disordered" evidence="1">
    <location>
        <begin position="113"/>
        <end position="150"/>
    </location>
</feature>
<protein>
    <submittedName>
        <fullName evidence="3">Uncharacterized protein</fullName>
    </submittedName>
</protein>